<dbReference type="GO" id="GO:0016255">
    <property type="term" value="P:attachment of GPI anchor to protein"/>
    <property type="evidence" value="ECO:0007669"/>
    <property type="project" value="InterPro"/>
</dbReference>
<comment type="pathway">
    <text evidence="2">Glycolipid biosynthesis; glycosylphosphatidylinositol-anchor biosynthesis.</text>
</comment>
<dbReference type="OrthoDB" id="28748at2759"/>
<evidence type="ECO:0000256" key="6">
    <source>
        <dbReference type="ARBA" id="ARBA00022824"/>
    </source>
</evidence>
<dbReference type="PANTHER" id="PTHR21072:SF13">
    <property type="entry name" value="GPI TRANSAMIDASE COMPONENT PIG-S"/>
    <property type="match status" value="1"/>
</dbReference>
<dbReference type="InterPro" id="IPR019540">
    <property type="entry name" value="PtdIno-glycan_biosynth_class_S"/>
</dbReference>
<dbReference type="Pfam" id="PF10510">
    <property type="entry name" value="PIG-S"/>
    <property type="match status" value="1"/>
</dbReference>
<dbReference type="GO" id="GO:0042765">
    <property type="term" value="C:GPI-anchor transamidase complex"/>
    <property type="evidence" value="ECO:0007669"/>
    <property type="project" value="InterPro"/>
</dbReference>
<evidence type="ECO:0000313" key="11">
    <source>
        <dbReference type="EMBL" id="PNH08111.1"/>
    </source>
</evidence>
<evidence type="ECO:0000256" key="10">
    <source>
        <dbReference type="SAM" id="MobiDB-lite"/>
    </source>
</evidence>
<keyword evidence="12" id="KW-1185">Reference proteome</keyword>
<evidence type="ECO:0000313" key="12">
    <source>
        <dbReference type="Proteomes" id="UP000236333"/>
    </source>
</evidence>
<feature type="region of interest" description="Disordered" evidence="10">
    <location>
        <begin position="74"/>
        <end position="106"/>
    </location>
</feature>
<evidence type="ECO:0000256" key="7">
    <source>
        <dbReference type="ARBA" id="ARBA00022989"/>
    </source>
</evidence>
<evidence type="ECO:0000256" key="9">
    <source>
        <dbReference type="ARBA" id="ARBA00023180"/>
    </source>
</evidence>
<dbReference type="UniPathway" id="UPA00196"/>
<name>A0A2J8A6F2_9CHLO</name>
<evidence type="ECO:0000256" key="5">
    <source>
        <dbReference type="ARBA" id="ARBA00022692"/>
    </source>
</evidence>
<organism evidence="11 12">
    <name type="scientific">Tetrabaena socialis</name>
    <dbReference type="NCBI Taxonomy" id="47790"/>
    <lineage>
        <taxon>Eukaryota</taxon>
        <taxon>Viridiplantae</taxon>
        <taxon>Chlorophyta</taxon>
        <taxon>core chlorophytes</taxon>
        <taxon>Chlorophyceae</taxon>
        <taxon>CS clade</taxon>
        <taxon>Chlamydomonadales</taxon>
        <taxon>Tetrabaenaceae</taxon>
        <taxon>Tetrabaena</taxon>
    </lineage>
</organism>
<dbReference type="AlphaFoldDB" id="A0A2J8A6F2"/>
<comment type="subcellular location">
    <subcellularLocation>
        <location evidence="1">Endoplasmic reticulum membrane</location>
        <topology evidence="1">Multi-pass membrane protein</topology>
    </subcellularLocation>
</comment>
<keyword evidence="9" id="KW-0325">Glycoprotein</keyword>
<protein>
    <submittedName>
        <fullName evidence="11">Uncharacterized protein</fullName>
    </submittedName>
</protein>
<keyword evidence="6" id="KW-0256">Endoplasmic reticulum</keyword>
<comment type="caution">
    <text evidence="11">The sequence shown here is derived from an EMBL/GenBank/DDBJ whole genome shotgun (WGS) entry which is preliminary data.</text>
</comment>
<dbReference type="GO" id="GO:0006506">
    <property type="term" value="P:GPI anchor biosynthetic process"/>
    <property type="evidence" value="ECO:0007669"/>
    <property type="project" value="UniProtKB-UniPathway"/>
</dbReference>
<gene>
    <name evidence="11" type="ORF">TSOC_005359</name>
</gene>
<evidence type="ECO:0000256" key="8">
    <source>
        <dbReference type="ARBA" id="ARBA00023136"/>
    </source>
</evidence>
<accession>A0A2J8A6F2</accession>
<dbReference type="EMBL" id="PGGS01000144">
    <property type="protein sequence ID" value="PNH08111.1"/>
    <property type="molecule type" value="Genomic_DNA"/>
</dbReference>
<evidence type="ECO:0000256" key="4">
    <source>
        <dbReference type="ARBA" id="ARBA00022502"/>
    </source>
</evidence>
<keyword evidence="7" id="KW-1133">Transmembrane helix</keyword>
<reference evidence="11 12" key="1">
    <citation type="journal article" date="2017" name="Mol. Biol. Evol.">
        <title>The 4-celled Tetrabaena socialis nuclear genome reveals the essential components for genetic control of cell number at the origin of multicellularity in the volvocine lineage.</title>
        <authorList>
            <person name="Featherston J."/>
            <person name="Arakaki Y."/>
            <person name="Hanschen E.R."/>
            <person name="Ferris P.J."/>
            <person name="Michod R.E."/>
            <person name="Olson B.J.S.C."/>
            <person name="Nozaki H."/>
            <person name="Durand P.M."/>
        </authorList>
    </citation>
    <scope>NUCLEOTIDE SEQUENCE [LARGE SCALE GENOMIC DNA]</scope>
    <source>
        <strain evidence="11 12">NIES-571</strain>
    </source>
</reference>
<dbReference type="Proteomes" id="UP000236333">
    <property type="component" value="Unassembled WGS sequence"/>
</dbReference>
<comment type="similarity">
    <text evidence="3">Belongs to the PIGS family.</text>
</comment>
<keyword evidence="8" id="KW-0472">Membrane</keyword>
<evidence type="ECO:0000256" key="1">
    <source>
        <dbReference type="ARBA" id="ARBA00004477"/>
    </source>
</evidence>
<sequence length="106" mass="10993">MHPAQEPCRRRLAAQEAHAWAEAAFGDPALSARTNVPDSHYLGVYLPFCLPAAVPLLQARQQALFHEVRRRLRAAGGKGGQGQPTPSVPLAGGDAAGGVDGSSVGS</sequence>
<dbReference type="PANTHER" id="PTHR21072">
    <property type="entry name" value="GPI TRANSAMIDASE COMPONENT PIG-S"/>
    <property type="match status" value="1"/>
</dbReference>
<proteinExistence type="inferred from homology"/>
<keyword evidence="4" id="KW-0337">GPI-anchor biosynthesis</keyword>
<evidence type="ECO:0000256" key="2">
    <source>
        <dbReference type="ARBA" id="ARBA00004687"/>
    </source>
</evidence>
<evidence type="ECO:0000256" key="3">
    <source>
        <dbReference type="ARBA" id="ARBA00005316"/>
    </source>
</evidence>
<keyword evidence="5" id="KW-0812">Transmembrane</keyword>